<protein>
    <submittedName>
        <fullName evidence="2">Tigger transposable element-derived 6-like</fullName>
    </submittedName>
</protein>
<dbReference type="AlphaFoldDB" id="A0A3M7SSE1"/>
<organism evidence="2 3">
    <name type="scientific">Brachionus plicatilis</name>
    <name type="common">Marine rotifer</name>
    <name type="synonym">Brachionus muelleri</name>
    <dbReference type="NCBI Taxonomy" id="10195"/>
    <lineage>
        <taxon>Eukaryota</taxon>
        <taxon>Metazoa</taxon>
        <taxon>Spiralia</taxon>
        <taxon>Gnathifera</taxon>
        <taxon>Rotifera</taxon>
        <taxon>Eurotatoria</taxon>
        <taxon>Monogononta</taxon>
        <taxon>Pseudotrocha</taxon>
        <taxon>Ploima</taxon>
        <taxon>Brachionidae</taxon>
        <taxon>Brachionus</taxon>
    </lineage>
</organism>
<proteinExistence type="predicted"/>
<sequence>MDQGVIQSFKVKYRTDIAREKLNAIEYGSEMSKIDIFSAIYKINRAWDGVSALTIQRCFNDISSFEKKLNFDKYAYVSIDSNFPARGLLSDVEIISSVNNTAQNDDSDSDVEEIEKPKKPKGYGNIFDFLDTEPTKFENLYNMFFEWVLSIPDIKLLEYHFDNLLSLGVENLKKDHNLWNLLKEMKFIKIEKKFYSVNQVYDPENELFRKSLSEFLLPDNLNTNDWRSLLDKLFFEEIDKIQTDDIINGIKDIKFIPVLNNDGLLEYIKPSNSIHGDLICLNDSICGVNQRFSWLIKPVLPKYIKELGNNSGIAVDLPNEVLVKNFLQLIALLSEKKISKFKNMTRYKMNELQKLMMSYYNKFQSIEDDTILDQLKDKNLILVDQIDDFFYKFPEEYAKNWAFFKQLGANESVLFSLCQQVLQHYYSTENLLSKEAFNNVLVAIKHLILENSIDQDNLPKLDLYFPNSRREMKHLNTLYYMDKPSYESIIKNSNDIKSIVLFDIKELINHYQDTYHSNSAENMEQNCSKKRDKYKSFMFKQVSWLSIFENFEYFKTYRDLAPKRLSDKLIEKLKGDGEEPLLDENLMKKLHSDQLFESLIECFEEVNDEEMFDIDKQLKEDVKNCIRSIRVYRMSDLVTQFYDSDNPNNFFIDTEKRVKIARIKDGDGKGINFMIRGDFNDELDKCRRN</sequence>
<dbReference type="OrthoDB" id="10064161at2759"/>
<dbReference type="Proteomes" id="UP000276133">
    <property type="component" value="Unassembled WGS sequence"/>
</dbReference>
<accession>A0A3M7SSE1</accession>
<comment type="caution">
    <text evidence="2">The sequence shown here is derived from an EMBL/GenBank/DDBJ whole genome shotgun (WGS) entry which is preliminary data.</text>
</comment>
<feature type="domain" description="DDE-1" evidence="1">
    <location>
        <begin position="1"/>
        <end position="59"/>
    </location>
</feature>
<dbReference type="EMBL" id="REGN01000860">
    <property type="protein sequence ID" value="RNA38517.1"/>
    <property type="molecule type" value="Genomic_DNA"/>
</dbReference>
<name>A0A3M7SSE1_BRAPC</name>
<evidence type="ECO:0000259" key="1">
    <source>
        <dbReference type="Pfam" id="PF03184"/>
    </source>
</evidence>
<gene>
    <name evidence="2" type="ORF">BpHYR1_016933</name>
</gene>
<dbReference type="InterPro" id="IPR004875">
    <property type="entry name" value="DDE_SF_endonuclease_dom"/>
</dbReference>
<evidence type="ECO:0000313" key="3">
    <source>
        <dbReference type="Proteomes" id="UP000276133"/>
    </source>
</evidence>
<evidence type="ECO:0000313" key="2">
    <source>
        <dbReference type="EMBL" id="RNA38517.1"/>
    </source>
</evidence>
<reference evidence="2 3" key="1">
    <citation type="journal article" date="2018" name="Sci. Rep.">
        <title>Genomic signatures of local adaptation to the degree of environmental predictability in rotifers.</title>
        <authorList>
            <person name="Franch-Gras L."/>
            <person name="Hahn C."/>
            <person name="Garcia-Roger E.M."/>
            <person name="Carmona M.J."/>
            <person name="Serra M."/>
            <person name="Gomez A."/>
        </authorList>
    </citation>
    <scope>NUCLEOTIDE SEQUENCE [LARGE SCALE GENOMIC DNA]</scope>
    <source>
        <strain evidence="2">HYR1</strain>
    </source>
</reference>
<dbReference type="GO" id="GO:0003676">
    <property type="term" value="F:nucleic acid binding"/>
    <property type="evidence" value="ECO:0007669"/>
    <property type="project" value="InterPro"/>
</dbReference>
<dbReference type="Pfam" id="PF03184">
    <property type="entry name" value="DDE_1"/>
    <property type="match status" value="1"/>
</dbReference>
<keyword evidence="3" id="KW-1185">Reference proteome</keyword>